<dbReference type="PROSITE" id="PS51918">
    <property type="entry name" value="RADICAL_SAM"/>
    <property type="match status" value="1"/>
</dbReference>
<keyword evidence="2" id="KW-0479">Metal-binding</keyword>
<dbReference type="Gene3D" id="3.20.20.70">
    <property type="entry name" value="Aldolase class I"/>
    <property type="match status" value="1"/>
</dbReference>
<reference evidence="7" key="1">
    <citation type="submission" date="2023-07" db="EMBL/GenBank/DDBJ databases">
        <title>Whole genome shotgun sequence of Streptomyces spororaveus NBRC 15456.</title>
        <authorList>
            <person name="Komaki H."/>
            <person name="Tamura T."/>
        </authorList>
    </citation>
    <scope>NUCLEOTIDE SEQUENCE [LARGE SCALE GENOMIC DNA]</scope>
    <source>
        <strain evidence="7">NBRC 15456</strain>
    </source>
</reference>
<comment type="caution">
    <text evidence="6">The sequence shown here is derived from an EMBL/GenBank/DDBJ whole genome shotgun (WGS) entry which is preliminary data.</text>
</comment>
<dbReference type="InterPro" id="IPR050377">
    <property type="entry name" value="Radical_SAM_PqqE_MftC-like"/>
</dbReference>
<evidence type="ECO:0000259" key="5">
    <source>
        <dbReference type="PROSITE" id="PS51918"/>
    </source>
</evidence>
<dbReference type="Pfam" id="PF04055">
    <property type="entry name" value="Radical_SAM"/>
    <property type="match status" value="1"/>
</dbReference>
<sequence>MTSTREAPTRLRFLSLEITGRCQLTCPSLCYAGSGPTRGHGSMSDDNWFRTIDQAVALGAEEVQLIGGEPTLHPGFVAIARHAVDSGLRVRVYSNLFRIRDEHWRLLEHPRVRLATTYHSSVAAEHDEVTGRPGSHEATRANIVEAVRRGIAVKVAVLHAGDQACAERARAELEAFGVRDVHVGRVRAVGNAAGTTLPSTAELCGRCGDRRATVLPGGDVAVCEIGRFLTAGNVQGAGLDSVLSSPQWAEASAIIPRRTDLTACHPDCQPSNSDSCDPGKNDPCDPMGYAPATLGAPAAAVPVLL</sequence>
<dbReference type="SFLD" id="SFLDG01216">
    <property type="entry name" value="thioether_bond_formation_requi"/>
    <property type="match status" value="1"/>
</dbReference>
<name>A0ABQ3TQ97_9ACTN</name>
<dbReference type="InterPro" id="IPR007197">
    <property type="entry name" value="rSAM"/>
</dbReference>
<keyword evidence="4" id="KW-0411">Iron-sulfur</keyword>
<accession>A0ABQ3TQ97</accession>
<evidence type="ECO:0000313" key="7">
    <source>
        <dbReference type="Proteomes" id="UP000608522"/>
    </source>
</evidence>
<dbReference type="RefSeq" id="WP_202204183.1">
    <property type="nucleotide sequence ID" value="NZ_BAAATO010000067.1"/>
</dbReference>
<dbReference type="CDD" id="cd01335">
    <property type="entry name" value="Radical_SAM"/>
    <property type="match status" value="1"/>
</dbReference>
<evidence type="ECO:0000256" key="3">
    <source>
        <dbReference type="ARBA" id="ARBA00023004"/>
    </source>
</evidence>
<dbReference type="SFLD" id="SFLDF00365">
    <property type="entry name" value="thuricin_CD_(TrnCD-like)"/>
    <property type="match status" value="1"/>
</dbReference>
<feature type="domain" description="Radical SAM core" evidence="5">
    <location>
        <begin position="6"/>
        <end position="219"/>
    </location>
</feature>
<dbReference type="SFLD" id="SFLDS00029">
    <property type="entry name" value="Radical_SAM"/>
    <property type="match status" value="1"/>
</dbReference>
<dbReference type="PANTHER" id="PTHR11228:SF7">
    <property type="entry name" value="PQQA PEPTIDE CYCLASE"/>
    <property type="match status" value="1"/>
</dbReference>
<evidence type="ECO:0000256" key="2">
    <source>
        <dbReference type="ARBA" id="ARBA00022723"/>
    </source>
</evidence>
<dbReference type="Proteomes" id="UP000608522">
    <property type="component" value="Unassembled WGS sequence"/>
</dbReference>
<dbReference type="SUPFAM" id="SSF102114">
    <property type="entry name" value="Radical SAM enzymes"/>
    <property type="match status" value="1"/>
</dbReference>
<dbReference type="SFLD" id="SFLDG01067">
    <property type="entry name" value="SPASM/twitch_domain_containing"/>
    <property type="match status" value="1"/>
</dbReference>
<dbReference type="InterPro" id="IPR013785">
    <property type="entry name" value="Aldolase_TIM"/>
</dbReference>
<dbReference type="PANTHER" id="PTHR11228">
    <property type="entry name" value="RADICAL SAM DOMAIN PROTEIN"/>
    <property type="match status" value="1"/>
</dbReference>
<keyword evidence="3" id="KW-0408">Iron</keyword>
<keyword evidence="7" id="KW-1185">Reference proteome</keyword>
<evidence type="ECO:0000256" key="4">
    <source>
        <dbReference type="ARBA" id="ARBA00023014"/>
    </source>
</evidence>
<gene>
    <name evidence="6" type="ORF">Sspor_81540</name>
</gene>
<organism evidence="6 7">
    <name type="scientific">Streptomyces spororaveus</name>
    <dbReference type="NCBI Taxonomy" id="284039"/>
    <lineage>
        <taxon>Bacteria</taxon>
        <taxon>Bacillati</taxon>
        <taxon>Actinomycetota</taxon>
        <taxon>Actinomycetes</taxon>
        <taxon>Kitasatosporales</taxon>
        <taxon>Streptomycetaceae</taxon>
        <taxon>Streptomyces</taxon>
    </lineage>
</organism>
<evidence type="ECO:0000256" key="1">
    <source>
        <dbReference type="ARBA" id="ARBA00022691"/>
    </source>
</evidence>
<keyword evidence="1" id="KW-0949">S-adenosyl-L-methionine</keyword>
<dbReference type="EMBL" id="BNED01000008">
    <property type="protein sequence ID" value="GHI82593.1"/>
    <property type="molecule type" value="Genomic_DNA"/>
</dbReference>
<dbReference type="InterPro" id="IPR058240">
    <property type="entry name" value="rSAM_sf"/>
</dbReference>
<evidence type="ECO:0000313" key="6">
    <source>
        <dbReference type="EMBL" id="GHI82593.1"/>
    </source>
</evidence>
<protein>
    <recommendedName>
        <fullName evidence="5">Radical SAM core domain-containing protein</fullName>
    </recommendedName>
</protein>
<dbReference type="SFLD" id="SFLDG01386">
    <property type="entry name" value="main_SPASM_domain-containing"/>
    <property type="match status" value="1"/>
</dbReference>
<proteinExistence type="predicted"/>